<feature type="region of interest" description="Disordered" evidence="1">
    <location>
        <begin position="825"/>
        <end position="850"/>
    </location>
</feature>
<dbReference type="Proteomes" id="UP000245474">
    <property type="component" value="Unassembled WGS sequence"/>
</dbReference>
<dbReference type="SUPFAM" id="SSF52540">
    <property type="entry name" value="P-loop containing nucleoside triphosphate hydrolases"/>
    <property type="match status" value="1"/>
</dbReference>
<reference evidence="2 3" key="1">
    <citation type="submission" date="2018-05" db="EMBL/GenBank/DDBJ databases">
        <title>Spiribacter halobius sp. nov., a moderately halophilic bacterium isolated from marine solar saltern.</title>
        <authorList>
            <person name="Zheng W.-S."/>
            <person name="Lu D.-C."/>
            <person name="Du Z.-J."/>
        </authorList>
    </citation>
    <scope>NUCLEOTIDE SEQUENCE [LARGE SCALE GENOMIC DNA]</scope>
    <source>
        <strain evidence="2 3">E85</strain>
    </source>
</reference>
<evidence type="ECO:0008006" key="4">
    <source>
        <dbReference type="Google" id="ProtNLM"/>
    </source>
</evidence>
<sequence>MDCEFPLGPAERCLVITNLHDPSAWERLVSSAREAGKKKRKPKDGQGKGIAVAVPRKAHPAAFPPMLDQLAESYARENIELRVAATADALGLAADELIRWRMPSVDLVDDFGTTLKRFRFDVNALERYSACVELIRTATDPASAQRAAEAAIGAALPTVPSVLSEQSIRETLQTASSMLDAQAIDARITRRLEGVRRRARQSRAISQEVQRIVASTPEEMLEAVAGRSGVFIIRTGTGWGKTEAATRLLEQAARAGDRPVLVAARRSIVARYASVLPHYEPAAVGQAPHPAGGEANLPGLAICAHSLLVRRFRELLMTARFLVVDEAKQVVDTIATDRNISSREGIFNSLRGLIGNSPTVLLLDADANDELVDFAKASGRRDIHVLDLEADLSHLSASLRTKREAVDQIYLAVYEGRRVRLCIDRKDEAIGLADRIGNDFPGCRTLLIHADNTHLPEQQAFFANPNAAIRDYQLVIHSPAVMSTVSITERHFDLTAAVFCGTIPATDCFQMLRRDRTANAFYIGFAPDYNHRMDNEDQILKTLVPPGREVTANERLIARVKATQAHSSNHVALALEAVMRSQAVRIVPREQQIVPDVVLHDGLGKELRSAARRLYDEGILAVGPIFGEGSEESPRCSQALDGTDYYRDERRTLESTLGKSDIDERDLEMWRQGFLLFQLWNWRILEMSEAQATHLDRRGQYNTFDSRHFTRRRAILKAIADPLDLQLQEPSAIITADVARPVLNDLVSNYFYSILALDLPVALKKEHMNAKSPVPTVRGIASALLGVEWRDLDTTKGGVRQTGKKVDAAHLARLHEVYQSWRSNDDRGTANISNRPSDEAERAPALPEAG</sequence>
<dbReference type="InterPro" id="IPR027417">
    <property type="entry name" value="P-loop_NTPase"/>
</dbReference>
<dbReference type="OrthoDB" id="6638547at2"/>
<dbReference type="EMBL" id="QFFI01000028">
    <property type="protein sequence ID" value="PWG61687.1"/>
    <property type="molecule type" value="Genomic_DNA"/>
</dbReference>
<keyword evidence="3" id="KW-1185">Reference proteome</keyword>
<evidence type="ECO:0000313" key="2">
    <source>
        <dbReference type="EMBL" id="PWG61687.1"/>
    </source>
</evidence>
<comment type="caution">
    <text evidence="2">The sequence shown here is derived from an EMBL/GenBank/DDBJ whole genome shotgun (WGS) entry which is preliminary data.</text>
</comment>
<protein>
    <recommendedName>
        <fullName evidence="4">Replication origin-binding protein domain-containing protein</fullName>
    </recommendedName>
</protein>
<evidence type="ECO:0000256" key="1">
    <source>
        <dbReference type="SAM" id="MobiDB-lite"/>
    </source>
</evidence>
<dbReference type="RefSeq" id="WP_109679667.1">
    <property type="nucleotide sequence ID" value="NZ_CP086615.1"/>
</dbReference>
<dbReference type="Gene3D" id="3.40.50.300">
    <property type="entry name" value="P-loop containing nucleotide triphosphate hydrolases"/>
    <property type="match status" value="1"/>
</dbReference>
<name>A0A2U2MXY7_9GAMM</name>
<proteinExistence type="predicted"/>
<gene>
    <name evidence="2" type="ORF">DEM34_15110</name>
</gene>
<dbReference type="AlphaFoldDB" id="A0A2U2MXY7"/>
<accession>A0A2U2MXY7</accession>
<organism evidence="2 3">
    <name type="scientific">Sediminicurvatus halobius</name>
    <dbReference type="NCBI Taxonomy" id="2182432"/>
    <lineage>
        <taxon>Bacteria</taxon>
        <taxon>Pseudomonadati</taxon>
        <taxon>Pseudomonadota</taxon>
        <taxon>Gammaproteobacteria</taxon>
        <taxon>Chromatiales</taxon>
        <taxon>Ectothiorhodospiraceae</taxon>
        <taxon>Sediminicurvatus</taxon>
    </lineage>
</organism>
<evidence type="ECO:0000313" key="3">
    <source>
        <dbReference type="Proteomes" id="UP000245474"/>
    </source>
</evidence>